<proteinExistence type="predicted"/>
<evidence type="ECO:0000313" key="3">
    <source>
        <dbReference type="Proteomes" id="UP000219452"/>
    </source>
</evidence>
<organism evidence="2 3">
    <name type="scientific">Spirosoma fluviale</name>
    <dbReference type="NCBI Taxonomy" id="1597977"/>
    <lineage>
        <taxon>Bacteria</taxon>
        <taxon>Pseudomonadati</taxon>
        <taxon>Bacteroidota</taxon>
        <taxon>Cytophagia</taxon>
        <taxon>Cytophagales</taxon>
        <taxon>Cytophagaceae</taxon>
        <taxon>Spirosoma</taxon>
    </lineage>
</organism>
<accession>A0A286F6J5</accession>
<evidence type="ECO:0000256" key="1">
    <source>
        <dbReference type="SAM" id="SignalP"/>
    </source>
</evidence>
<evidence type="ECO:0008006" key="4">
    <source>
        <dbReference type="Google" id="ProtNLM"/>
    </source>
</evidence>
<gene>
    <name evidence="2" type="ORF">SAMN06269250_0605</name>
</gene>
<sequence>MKTLATSLLIAAILTFSATGFAQDSHSATTAQKTPLTIQPTQNGKVDVVLGKTDGHLSIDVVDKQGRTLSHRVVYKQDSNTRIRFDLSELPDGVYELIVTEGANRQTNAIVLNTQWADTYRIITLS</sequence>
<dbReference type="EMBL" id="OCNH01000001">
    <property type="protein sequence ID" value="SOD78716.1"/>
    <property type="molecule type" value="Genomic_DNA"/>
</dbReference>
<dbReference type="Proteomes" id="UP000219452">
    <property type="component" value="Unassembled WGS sequence"/>
</dbReference>
<feature type="signal peptide" evidence="1">
    <location>
        <begin position="1"/>
        <end position="22"/>
    </location>
</feature>
<protein>
    <recommendedName>
        <fullName evidence="4">Por secretion system C-terminal sorting domain-containing protein</fullName>
    </recommendedName>
</protein>
<dbReference type="RefSeq" id="WP_097124309.1">
    <property type="nucleotide sequence ID" value="NZ_OCNH01000001.1"/>
</dbReference>
<evidence type="ECO:0000313" key="2">
    <source>
        <dbReference type="EMBL" id="SOD78716.1"/>
    </source>
</evidence>
<name>A0A286F6J5_9BACT</name>
<reference evidence="3" key="1">
    <citation type="submission" date="2017-09" db="EMBL/GenBank/DDBJ databases">
        <authorList>
            <person name="Varghese N."/>
            <person name="Submissions S."/>
        </authorList>
    </citation>
    <scope>NUCLEOTIDE SEQUENCE [LARGE SCALE GENOMIC DNA]</scope>
    <source>
        <strain evidence="3">DSM 29961</strain>
    </source>
</reference>
<dbReference type="OrthoDB" id="961745at2"/>
<keyword evidence="1" id="KW-0732">Signal</keyword>
<feature type="chain" id="PRO_5012899800" description="Por secretion system C-terminal sorting domain-containing protein" evidence="1">
    <location>
        <begin position="23"/>
        <end position="126"/>
    </location>
</feature>
<keyword evidence="3" id="KW-1185">Reference proteome</keyword>
<dbReference type="AlphaFoldDB" id="A0A286F6J5"/>